<gene>
    <name evidence="3" type="ORF">GCM10023346_37220</name>
</gene>
<name>A0ABP9SPH9_9MICC</name>
<dbReference type="PROSITE" id="PS50983">
    <property type="entry name" value="FE_B12_PBP"/>
    <property type="match status" value="1"/>
</dbReference>
<dbReference type="PANTHER" id="PTHR30535">
    <property type="entry name" value="VITAMIN B12-BINDING PROTEIN"/>
    <property type="match status" value="1"/>
</dbReference>
<dbReference type="PANTHER" id="PTHR30535:SF34">
    <property type="entry name" value="MOLYBDATE-BINDING PROTEIN MOLA"/>
    <property type="match status" value="1"/>
</dbReference>
<protein>
    <recommendedName>
        <fullName evidence="2">Fe/B12 periplasmic-binding domain-containing protein</fullName>
    </recommendedName>
</protein>
<reference evidence="4" key="1">
    <citation type="journal article" date="2019" name="Int. J. Syst. Evol. Microbiol.">
        <title>The Global Catalogue of Microorganisms (GCM) 10K type strain sequencing project: providing services to taxonomists for standard genome sequencing and annotation.</title>
        <authorList>
            <consortium name="The Broad Institute Genomics Platform"/>
            <consortium name="The Broad Institute Genome Sequencing Center for Infectious Disease"/>
            <person name="Wu L."/>
            <person name="Ma J."/>
        </authorList>
    </citation>
    <scope>NUCLEOTIDE SEQUENCE [LARGE SCALE GENOMIC DNA]</scope>
    <source>
        <strain evidence="4">JCM 18514</strain>
    </source>
</reference>
<evidence type="ECO:0000313" key="3">
    <source>
        <dbReference type="EMBL" id="GAA5198866.1"/>
    </source>
</evidence>
<evidence type="ECO:0000259" key="2">
    <source>
        <dbReference type="PROSITE" id="PS50983"/>
    </source>
</evidence>
<dbReference type="InterPro" id="IPR050902">
    <property type="entry name" value="ABC_Transporter_SBP"/>
</dbReference>
<dbReference type="Gene3D" id="3.40.50.1980">
    <property type="entry name" value="Nitrogenase molybdenum iron protein domain"/>
    <property type="match status" value="2"/>
</dbReference>
<organism evidence="3 4">
    <name type="scientific">Arthrobacter gyeryongensis</name>
    <dbReference type="NCBI Taxonomy" id="1650592"/>
    <lineage>
        <taxon>Bacteria</taxon>
        <taxon>Bacillati</taxon>
        <taxon>Actinomycetota</taxon>
        <taxon>Actinomycetes</taxon>
        <taxon>Micrococcales</taxon>
        <taxon>Micrococcaceae</taxon>
        <taxon>Arthrobacter</taxon>
    </lineage>
</organism>
<proteinExistence type="inferred from homology"/>
<evidence type="ECO:0000313" key="4">
    <source>
        <dbReference type="Proteomes" id="UP001500200"/>
    </source>
</evidence>
<sequence>MKQRVAVRGPATAPGIRRISVADEQLRTIDDHRVATFYKGPLKVAPGQTRNKGFAVLRGPKIVDTQTLRADAVKTDAQRGQTMGTSELDRRTALQILMAGGSATVLAGCSSPAGSASPSSASAVLSASSISVTDQRGKTAIFARPVTRVVTIPMPAASLLVAVDQSSDHLAAMHNVSWVAMRDGVMGTMFPRALDIPHDIAAQDFTPNVESVRALNPDVVIQWSDAQLVEPLEKAGLTVIGLKNTGTQQDVDAWIAMFAAMLGKPERAVQIKARSDQELADIKSQAAARTSKGPSVLYFNRFMGGLKVAGANSYNDFYIKLIGATNPATGKDPLPGSGMIGLDVEQVLKWDPEVILLGNFDNAMPKDIYSDPVWQNVSAVRSRRVYKVPLGGYRWDPPGQESPLMWHWLADIAFPQDKSPLRSKVGDYFRFLYNHEPTADELNKILWTSNNSVSANYQQFNA</sequence>
<evidence type="ECO:0000256" key="1">
    <source>
        <dbReference type="ARBA" id="ARBA00008814"/>
    </source>
</evidence>
<dbReference type="Pfam" id="PF01497">
    <property type="entry name" value="Peripla_BP_2"/>
    <property type="match status" value="1"/>
</dbReference>
<comment type="caution">
    <text evidence="3">The sequence shown here is derived from an EMBL/GenBank/DDBJ whole genome shotgun (WGS) entry which is preliminary data.</text>
</comment>
<feature type="domain" description="Fe/B12 periplasmic-binding" evidence="2">
    <location>
        <begin position="148"/>
        <end position="417"/>
    </location>
</feature>
<accession>A0ABP9SPH9</accession>
<keyword evidence="4" id="KW-1185">Reference proteome</keyword>
<comment type="similarity">
    <text evidence="1">Belongs to the bacterial solute-binding protein 8 family.</text>
</comment>
<dbReference type="EMBL" id="BAABKK010000026">
    <property type="protein sequence ID" value="GAA5198866.1"/>
    <property type="molecule type" value="Genomic_DNA"/>
</dbReference>
<dbReference type="Gene3D" id="1.20.58.2180">
    <property type="match status" value="1"/>
</dbReference>
<dbReference type="SUPFAM" id="SSF53807">
    <property type="entry name" value="Helical backbone' metal receptor"/>
    <property type="match status" value="1"/>
</dbReference>
<dbReference type="Proteomes" id="UP001500200">
    <property type="component" value="Unassembled WGS sequence"/>
</dbReference>
<dbReference type="InterPro" id="IPR002491">
    <property type="entry name" value="ABC_transptr_periplasmic_BD"/>
</dbReference>